<dbReference type="RefSeq" id="WP_261719821.1">
    <property type="nucleotide sequence ID" value="NZ_JASJUS010000008.1"/>
</dbReference>
<organism evidence="1 2">
    <name type="scientific">Streptomyces fuscus</name>
    <dbReference type="NCBI Taxonomy" id="3048495"/>
    <lineage>
        <taxon>Bacteria</taxon>
        <taxon>Bacillati</taxon>
        <taxon>Actinomycetota</taxon>
        <taxon>Actinomycetes</taxon>
        <taxon>Kitasatosporales</taxon>
        <taxon>Streptomycetaceae</taxon>
        <taxon>Streptomyces</taxon>
    </lineage>
</organism>
<accession>A0ABT7IWH9</accession>
<sequence length="619" mass="67058">MTHVVHLRIKAAGMPSGAAYAVETALIRESGVEHRTPVEIEPPLALTDPGGPQALWEQVRGLVEDEAGLLVLRLHEPELRRLDWEGMARQTALGEGRTAPSVVRTAVGPRAFQPDERLPFGDLPVRVLVVGVDSHLERGAVDDPPWHEDVAVHAAVHAHADRWEVEVLPGPVSHGALARTVKASKPHVLHLAGDTARTLFDQGVPGGVNLSSVRLVVSSSDGAQVEAHELLQPFAQADAVMPVRAVVSLTPGPEPDAHHDLCASLTAFYRALIAGESLDAAVRSATAADLSADAEAEAKVECSAALTVNCRPDLVLPKPSAPARPSLPALYGNLERATDRVGQRRTALEQLEEGAGVRQLIVLTGGEPDDRIGTTWFLLSTLRVWEERPGARALYLDFASRPSTKPLRAADEMPKPDDFLLDTVARIAESVRTHSGRHGGWDLDGELAAVEELVAREPRDGGIHMGVSPIRDELVEAAVELIVKAAPPGTHLVLALDHFVESDKLSDDEARYLVSHLFKAALHSHGAITVMATAKHPHHDRTEDRLAGFFAERHHITLQRWPAHHGGPLLRELGTRMGYDWHDSPEWRALVREKLDTLGEDFGPQLLQDVCDTALARIG</sequence>
<reference evidence="1 2" key="1">
    <citation type="submission" date="2023-05" db="EMBL/GenBank/DDBJ databases">
        <title>Streptomyces fuscus sp. nov., a brown-black pigment producing actinomyces isolated from dry sand of Sea duck farm.</title>
        <authorList>
            <person name="Xie J."/>
            <person name="Shen N."/>
        </authorList>
    </citation>
    <scope>NUCLEOTIDE SEQUENCE [LARGE SCALE GENOMIC DNA]</scope>
    <source>
        <strain evidence="1 2">GXMU-J15</strain>
    </source>
</reference>
<evidence type="ECO:0000313" key="2">
    <source>
        <dbReference type="Proteomes" id="UP001241926"/>
    </source>
</evidence>
<name>A0ABT7IWH9_9ACTN</name>
<gene>
    <name evidence="1" type="ORF">QNN03_10850</name>
</gene>
<evidence type="ECO:0000313" key="1">
    <source>
        <dbReference type="EMBL" id="MDL2076936.1"/>
    </source>
</evidence>
<protein>
    <submittedName>
        <fullName evidence="1">Uncharacterized protein</fullName>
    </submittedName>
</protein>
<dbReference type="Proteomes" id="UP001241926">
    <property type="component" value="Unassembled WGS sequence"/>
</dbReference>
<comment type="caution">
    <text evidence="1">The sequence shown here is derived from an EMBL/GenBank/DDBJ whole genome shotgun (WGS) entry which is preliminary data.</text>
</comment>
<dbReference type="EMBL" id="JASJUS010000008">
    <property type="protein sequence ID" value="MDL2076936.1"/>
    <property type="molecule type" value="Genomic_DNA"/>
</dbReference>
<keyword evidence="2" id="KW-1185">Reference proteome</keyword>
<proteinExistence type="predicted"/>